<dbReference type="Pfam" id="PF10005">
    <property type="entry name" value="Zn_ribbon_DZR_6"/>
    <property type="match status" value="1"/>
</dbReference>
<proteinExistence type="predicted"/>
<dbReference type="Proteomes" id="UP000562723">
    <property type="component" value="Unassembled WGS sequence"/>
</dbReference>
<gene>
    <name evidence="2" type="ORF">HNO85_01750</name>
</gene>
<evidence type="ECO:0000313" key="3">
    <source>
        <dbReference type="Proteomes" id="UP000562723"/>
    </source>
</evidence>
<accession>A0AAJ3FTM5</accession>
<dbReference type="PIRSF" id="PIRSF012641">
    <property type="entry name" value="UCP012641"/>
    <property type="match status" value="1"/>
</dbReference>
<sequence length="386" mass="43720">MYRFFEQLSSRIAAPFLGDRSRNSKVWSCRCGQSLFFRNSQCLACLAALGYQPERSRLTSLQPGEQAGTWTLDADPQAGLFRRCANLDTPAACNWLLPANGYDTLCIACSLNRTIPDLSIPENPERWCKVETAKRRLVAQLISLGLSVIPKTVDENTGLAFDFIGVDPDGTPPTTGHASGLVTLDIKEADDAHREYVRQQMREPYRTLLGHFRHEVGHYYWDRLIANSHWLEAFRELFGDERASYAEALDRHYQQGAPLDWQTRYVSAYATMHPWEDWAETWAHYLHMMDAVDTALGLGMSAREMDFDYQPFPPETLYDCEHAGGAAFLSFVNAWIELAGMLNELSRSMGQPDFYPFVVPAAVITKLHFIHLVIQEEGGRADEVLL</sequence>
<protein>
    <submittedName>
        <fullName evidence="2">Zinc-binding peptidase</fullName>
    </submittedName>
</protein>
<feature type="domain" description="Zinc-ribbon" evidence="1">
    <location>
        <begin position="27"/>
        <end position="119"/>
    </location>
</feature>
<reference evidence="2 3" key="1">
    <citation type="journal article" date="2020" name="Front. Plant Sci.">
        <title>Isolation of Rhizosphere Bacteria That Improve Quality and Water Stress Tolerance in Greenhouse Ornamentals.</title>
        <authorList>
            <person name="Nordstedt N.P."/>
            <person name="Jones M.L."/>
        </authorList>
    </citation>
    <scope>NUCLEOTIDE SEQUENCE [LARGE SCALE GENOMIC DNA]</scope>
    <source>
        <strain evidence="2 3">C2F7</strain>
    </source>
</reference>
<evidence type="ECO:0000259" key="1">
    <source>
        <dbReference type="Pfam" id="PF10005"/>
    </source>
</evidence>
<dbReference type="RefSeq" id="WP_058543188.1">
    <property type="nucleotide sequence ID" value="NZ_JABFMS010000002.1"/>
</dbReference>
<name>A0AAJ3FTM5_9PSED</name>
<dbReference type="Pfam" id="PF15887">
    <property type="entry name" value="Peptidase_Mx"/>
    <property type="match status" value="1"/>
</dbReference>
<evidence type="ECO:0000313" key="2">
    <source>
        <dbReference type="EMBL" id="NUT79657.1"/>
    </source>
</evidence>
<dbReference type="AlphaFoldDB" id="A0AAJ3FTM5"/>
<comment type="caution">
    <text evidence="2">The sequence shown here is derived from an EMBL/GenBank/DDBJ whole genome shotgun (WGS) entry which is preliminary data.</text>
</comment>
<dbReference type="EMBL" id="JABFMS010000002">
    <property type="protein sequence ID" value="NUT79657.1"/>
    <property type="molecule type" value="Genomic_DNA"/>
</dbReference>
<dbReference type="InterPro" id="IPR011201">
    <property type="entry name" value="Zinc-ribbon_6_bact"/>
</dbReference>
<organism evidence="2 3">
    <name type="scientific">Pseudomonas brassicacearum</name>
    <dbReference type="NCBI Taxonomy" id="930166"/>
    <lineage>
        <taxon>Bacteria</taxon>
        <taxon>Pseudomonadati</taxon>
        <taxon>Pseudomonadota</taxon>
        <taxon>Gammaproteobacteria</taxon>
        <taxon>Pseudomonadales</taxon>
        <taxon>Pseudomonadaceae</taxon>
        <taxon>Pseudomonas</taxon>
    </lineage>
</organism>
<dbReference type="Gene3D" id="3.40.390.70">
    <property type="match status" value="1"/>
</dbReference>
<dbReference type="InterPro" id="IPR031321">
    <property type="entry name" value="UCP012641"/>
</dbReference>